<evidence type="ECO:0000259" key="4">
    <source>
        <dbReference type="PROSITE" id="PS51118"/>
    </source>
</evidence>
<evidence type="ECO:0000256" key="3">
    <source>
        <dbReference type="ARBA" id="ARBA00023163"/>
    </source>
</evidence>
<sequence length="112" mass="12923">MKIRNEYTCPLEITHDVTKGKWKPILLWQLGKQSCSLSKLRSDIQGISEKVLIEQLHELISSGMVNKKKHDGYPLRVEYSLTKRGIKMLEAITIMQSIGVELMLERDLLTKK</sequence>
<dbReference type="PANTHER" id="PTHR33204">
    <property type="entry name" value="TRANSCRIPTIONAL REGULATOR, MARR FAMILY"/>
    <property type="match status" value="1"/>
</dbReference>
<dbReference type="InterPro" id="IPR002577">
    <property type="entry name" value="HTH_HxlR"/>
</dbReference>
<dbReference type="PROSITE" id="PS51118">
    <property type="entry name" value="HTH_HXLR"/>
    <property type="match status" value="1"/>
</dbReference>
<gene>
    <name evidence="5" type="ORF">J2Z32_003105</name>
</gene>
<dbReference type="PANTHER" id="PTHR33204:SF29">
    <property type="entry name" value="TRANSCRIPTIONAL REGULATOR"/>
    <property type="match status" value="1"/>
</dbReference>
<accession>A0ABS4FV53</accession>
<evidence type="ECO:0000313" key="5">
    <source>
        <dbReference type="EMBL" id="MBP1906455.1"/>
    </source>
</evidence>
<protein>
    <submittedName>
        <fullName evidence="5">DNA-binding HxlR family transcriptional regulator</fullName>
    </submittedName>
</protein>
<dbReference type="InterPro" id="IPR036388">
    <property type="entry name" value="WH-like_DNA-bd_sf"/>
</dbReference>
<evidence type="ECO:0000256" key="2">
    <source>
        <dbReference type="ARBA" id="ARBA00023125"/>
    </source>
</evidence>
<feature type="domain" description="HTH hxlR-type" evidence="4">
    <location>
        <begin position="9"/>
        <end position="107"/>
    </location>
</feature>
<dbReference type="Proteomes" id="UP001519272">
    <property type="component" value="Unassembled WGS sequence"/>
</dbReference>
<keyword evidence="6" id="KW-1185">Reference proteome</keyword>
<keyword evidence="2 5" id="KW-0238">DNA-binding</keyword>
<proteinExistence type="predicted"/>
<evidence type="ECO:0000256" key="1">
    <source>
        <dbReference type="ARBA" id="ARBA00023015"/>
    </source>
</evidence>
<dbReference type="RefSeq" id="WP_210090052.1">
    <property type="nucleotide sequence ID" value="NZ_JAGGKG010000015.1"/>
</dbReference>
<evidence type="ECO:0000313" key="6">
    <source>
        <dbReference type="Proteomes" id="UP001519272"/>
    </source>
</evidence>
<organism evidence="5 6">
    <name type="scientific">Paenibacillus turicensis</name>
    <dbReference type="NCBI Taxonomy" id="160487"/>
    <lineage>
        <taxon>Bacteria</taxon>
        <taxon>Bacillati</taxon>
        <taxon>Bacillota</taxon>
        <taxon>Bacilli</taxon>
        <taxon>Bacillales</taxon>
        <taxon>Paenibacillaceae</taxon>
        <taxon>Paenibacillus</taxon>
    </lineage>
</organism>
<dbReference type="SUPFAM" id="SSF46785">
    <property type="entry name" value="Winged helix' DNA-binding domain"/>
    <property type="match status" value="1"/>
</dbReference>
<keyword evidence="1" id="KW-0805">Transcription regulation</keyword>
<dbReference type="Gene3D" id="1.10.10.10">
    <property type="entry name" value="Winged helix-like DNA-binding domain superfamily/Winged helix DNA-binding domain"/>
    <property type="match status" value="1"/>
</dbReference>
<keyword evidence="3" id="KW-0804">Transcription</keyword>
<dbReference type="EMBL" id="JAGGKG010000015">
    <property type="protein sequence ID" value="MBP1906455.1"/>
    <property type="molecule type" value="Genomic_DNA"/>
</dbReference>
<dbReference type="GO" id="GO:0003677">
    <property type="term" value="F:DNA binding"/>
    <property type="evidence" value="ECO:0007669"/>
    <property type="project" value="UniProtKB-KW"/>
</dbReference>
<dbReference type="Pfam" id="PF01638">
    <property type="entry name" value="HxlR"/>
    <property type="match status" value="1"/>
</dbReference>
<reference evidence="5 6" key="1">
    <citation type="submission" date="2021-03" db="EMBL/GenBank/DDBJ databases">
        <title>Genomic Encyclopedia of Type Strains, Phase IV (KMG-IV): sequencing the most valuable type-strain genomes for metagenomic binning, comparative biology and taxonomic classification.</title>
        <authorList>
            <person name="Goeker M."/>
        </authorList>
    </citation>
    <scope>NUCLEOTIDE SEQUENCE [LARGE SCALE GENOMIC DNA]</scope>
    <source>
        <strain evidence="5 6">DSM 14349</strain>
    </source>
</reference>
<name>A0ABS4FV53_9BACL</name>
<dbReference type="InterPro" id="IPR036390">
    <property type="entry name" value="WH_DNA-bd_sf"/>
</dbReference>
<comment type="caution">
    <text evidence="5">The sequence shown here is derived from an EMBL/GenBank/DDBJ whole genome shotgun (WGS) entry which is preliminary data.</text>
</comment>